<organism evidence="2 3">
    <name type="scientific">Salix brachista</name>
    <dbReference type="NCBI Taxonomy" id="2182728"/>
    <lineage>
        <taxon>Eukaryota</taxon>
        <taxon>Viridiplantae</taxon>
        <taxon>Streptophyta</taxon>
        <taxon>Embryophyta</taxon>
        <taxon>Tracheophyta</taxon>
        <taxon>Spermatophyta</taxon>
        <taxon>Magnoliopsida</taxon>
        <taxon>eudicotyledons</taxon>
        <taxon>Gunneridae</taxon>
        <taxon>Pentapetalae</taxon>
        <taxon>rosids</taxon>
        <taxon>fabids</taxon>
        <taxon>Malpighiales</taxon>
        <taxon>Salicaceae</taxon>
        <taxon>Saliceae</taxon>
        <taxon>Salix</taxon>
    </lineage>
</organism>
<feature type="compositionally biased region" description="Low complexity" evidence="1">
    <location>
        <begin position="22"/>
        <end position="43"/>
    </location>
</feature>
<feature type="region of interest" description="Disordered" evidence="1">
    <location>
        <begin position="17"/>
        <end position="44"/>
    </location>
</feature>
<protein>
    <submittedName>
        <fullName evidence="2">Uncharacterized protein</fullName>
    </submittedName>
</protein>
<evidence type="ECO:0000313" key="2">
    <source>
        <dbReference type="EMBL" id="KAB5569042.1"/>
    </source>
</evidence>
<name>A0A5N5NNZ8_9ROSI</name>
<evidence type="ECO:0000313" key="3">
    <source>
        <dbReference type="Proteomes" id="UP000326939"/>
    </source>
</evidence>
<comment type="caution">
    <text evidence="2">The sequence shown here is derived from an EMBL/GenBank/DDBJ whole genome shotgun (WGS) entry which is preliminary data.</text>
</comment>
<accession>A0A5N5NNZ8</accession>
<keyword evidence="3" id="KW-1185">Reference proteome</keyword>
<dbReference type="EMBL" id="VDCV01000002">
    <property type="protein sequence ID" value="KAB5569042.1"/>
    <property type="molecule type" value="Genomic_DNA"/>
</dbReference>
<dbReference type="Proteomes" id="UP000326939">
    <property type="component" value="Chromosome 2"/>
</dbReference>
<gene>
    <name evidence="2" type="ORF">DKX38_002835</name>
</gene>
<evidence type="ECO:0000256" key="1">
    <source>
        <dbReference type="SAM" id="MobiDB-lite"/>
    </source>
</evidence>
<sequence>MKLKQSRNRVRIIVNREDAKHASVSSHHVSPSTTAPPSSSSTANEISTESCLCQAQLILEYQDLCNHSNLSLSGLQTLTTELELICRENTDLKVANSELVLFQIQFDGTPLHLLHQQRQQLLQA</sequence>
<proteinExistence type="predicted"/>
<reference evidence="3" key="1">
    <citation type="journal article" date="2019" name="Gigascience">
        <title>De novo genome assembly of the endangered Acer yangbiense, a plant species with extremely small populations endemic to Yunnan Province, China.</title>
        <authorList>
            <person name="Yang J."/>
            <person name="Wariss H.M."/>
            <person name="Tao L."/>
            <person name="Zhang R."/>
            <person name="Yun Q."/>
            <person name="Hollingsworth P."/>
            <person name="Dao Z."/>
            <person name="Luo G."/>
            <person name="Guo H."/>
            <person name="Ma Y."/>
            <person name="Sun W."/>
        </authorList>
    </citation>
    <scope>NUCLEOTIDE SEQUENCE [LARGE SCALE GENOMIC DNA]</scope>
    <source>
        <strain evidence="3">cv. br00</strain>
    </source>
</reference>
<dbReference type="AlphaFoldDB" id="A0A5N5NNZ8"/>